<evidence type="ECO:0000313" key="3">
    <source>
        <dbReference type="Proteomes" id="UP001226389"/>
    </source>
</evidence>
<comment type="caution">
    <text evidence="2">The sequence shown here is derived from an EMBL/GenBank/DDBJ whole genome shotgun (WGS) entry which is preliminary data.</text>
</comment>
<evidence type="ECO:0000256" key="1">
    <source>
        <dbReference type="SAM" id="SignalP"/>
    </source>
</evidence>
<organism evidence="2 3">
    <name type="scientific">Pseudarthrobacter defluvii</name>
    <dbReference type="NCBI Taxonomy" id="410837"/>
    <lineage>
        <taxon>Bacteria</taxon>
        <taxon>Bacillati</taxon>
        <taxon>Actinomycetota</taxon>
        <taxon>Actinomycetes</taxon>
        <taxon>Micrococcales</taxon>
        <taxon>Micrococcaceae</taxon>
        <taxon>Pseudarthrobacter</taxon>
    </lineage>
</organism>
<keyword evidence="3" id="KW-1185">Reference proteome</keyword>
<dbReference type="PROSITE" id="PS51257">
    <property type="entry name" value="PROKAR_LIPOPROTEIN"/>
    <property type="match status" value="1"/>
</dbReference>
<protein>
    <recommendedName>
        <fullName evidence="4">Lipoprotein</fullName>
    </recommendedName>
</protein>
<evidence type="ECO:0000313" key="2">
    <source>
        <dbReference type="EMBL" id="MDQ0118757.1"/>
    </source>
</evidence>
<feature type="chain" id="PRO_5045097032" description="Lipoprotein" evidence="1">
    <location>
        <begin position="30"/>
        <end position="103"/>
    </location>
</feature>
<evidence type="ECO:0008006" key="4">
    <source>
        <dbReference type="Google" id="ProtNLM"/>
    </source>
</evidence>
<dbReference type="Proteomes" id="UP001226389">
    <property type="component" value="Unassembled WGS sequence"/>
</dbReference>
<feature type="signal peptide" evidence="1">
    <location>
        <begin position="1"/>
        <end position="29"/>
    </location>
</feature>
<reference evidence="2 3" key="1">
    <citation type="submission" date="2023-07" db="EMBL/GenBank/DDBJ databases">
        <title>Sorghum-associated microbial communities from plants grown in Nebraska, USA.</title>
        <authorList>
            <person name="Schachtman D."/>
        </authorList>
    </citation>
    <scope>NUCLEOTIDE SEQUENCE [LARGE SCALE GENOMIC DNA]</scope>
    <source>
        <strain evidence="2 3">DS994</strain>
    </source>
</reference>
<accession>A0ABT9UGI2</accession>
<keyword evidence="1" id="KW-0732">Signal</keyword>
<gene>
    <name evidence="2" type="ORF">J2T22_001943</name>
</gene>
<dbReference type="RefSeq" id="WP_307489984.1">
    <property type="nucleotide sequence ID" value="NZ_JAUSSY010000006.1"/>
</dbReference>
<dbReference type="EMBL" id="JAUSSY010000006">
    <property type="protein sequence ID" value="MDQ0118757.1"/>
    <property type="molecule type" value="Genomic_DNA"/>
</dbReference>
<sequence>MTQTRFFTSARIAAAGLAVGAMLLTGCSATGNKPGGTDAAANAGAFLTIPREDMGTFVQNFNPFAPTVNPMVCNSLPGCSVSSWQAGAVVRLGRDSPMVLPPV</sequence>
<name>A0ABT9UGI2_9MICC</name>
<proteinExistence type="predicted"/>